<keyword evidence="4" id="KW-1185">Reference proteome</keyword>
<evidence type="ECO:0000313" key="4">
    <source>
        <dbReference type="Proteomes" id="UP000018936"/>
    </source>
</evidence>
<feature type="non-terminal residue" evidence="3">
    <location>
        <position position="1"/>
    </location>
</feature>
<name>V8NGZ2_OPHHA</name>
<dbReference type="InterPro" id="IPR014885">
    <property type="entry name" value="VASP_tetra"/>
</dbReference>
<evidence type="ECO:0000313" key="3">
    <source>
        <dbReference type="EMBL" id="ETE60903.1"/>
    </source>
</evidence>
<feature type="region of interest" description="Disordered" evidence="1">
    <location>
        <begin position="1"/>
        <end position="22"/>
    </location>
</feature>
<feature type="region of interest" description="Disordered" evidence="1">
    <location>
        <begin position="143"/>
        <end position="167"/>
    </location>
</feature>
<reference evidence="3 4" key="1">
    <citation type="journal article" date="2013" name="Proc. Natl. Acad. Sci. U.S.A.">
        <title>The king cobra genome reveals dynamic gene evolution and adaptation in the snake venom system.</title>
        <authorList>
            <person name="Vonk F.J."/>
            <person name="Casewell N.R."/>
            <person name="Henkel C.V."/>
            <person name="Heimberg A.M."/>
            <person name="Jansen H.J."/>
            <person name="McCleary R.J."/>
            <person name="Kerkkamp H.M."/>
            <person name="Vos R.A."/>
            <person name="Guerreiro I."/>
            <person name="Calvete J.J."/>
            <person name="Wuster W."/>
            <person name="Woods A.E."/>
            <person name="Logan J.M."/>
            <person name="Harrison R.A."/>
            <person name="Castoe T.A."/>
            <person name="de Koning A.P."/>
            <person name="Pollock D.D."/>
            <person name="Yandell M."/>
            <person name="Calderon D."/>
            <person name="Renjifo C."/>
            <person name="Currier R.B."/>
            <person name="Salgado D."/>
            <person name="Pla D."/>
            <person name="Sanz L."/>
            <person name="Hyder A.S."/>
            <person name="Ribeiro J.M."/>
            <person name="Arntzen J.W."/>
            <person name="van den Thillart G.E."/>
            <person name="Boetzer M."/>
            <person name="Pirovano W."/>
            <person name="Dirks R.P."/>
            <person name="Spaink H.P."/>
            <person name="Duboule D."/>
            <person name="McGlinn E."/>
            <person name="Kini R.M."/>
            <person name="Richardson M.K."/>
        </authorList>
    </citation>
    <scope>NUCLEOTIDE SEQUENCE</scope>
    <source>
        <tissue evidence="3">Blood</tissue>
    </source>
</reference>
<proteinExistence type="predicted"/>
<dbReference type="AlphaFoldDB" id="V8NGZ2"/>
<dbReference type="InterPro" id="IPR038023">
    <property type="entry name" value="VASP_sf"/>
</dbReference>
<gene>
    <name evidence="3" type="ORF">L345_13351</name>
</gene>
<comment type="caution">
    <text evidence="3">The sequence shown here is derived from an EMBL/GenBank/DDBJ whole genome shotgun (WGS) entry which is preliminary data.</text>
</comment>
<dbReference type="EMBL" id="AZIM01004304">
    <property type="protein sequence ID" value="ETE60903.1"/>
    <property type="molecule type" value="Genomic_DNA"/>
</dbReference>
<organism evidence="3 4">
    <name type="scientific">Ophiophagus hannah</name>
    <name type="common">King cobra</name>
    <name type="synonym">Naja hannah</name>
    <dbReference type="NCBI Taxonomy" id="8665"/>
    <lineage>
        <taxon>Eukaryota</taxon>
        <taxon>Metazoa</taxon>
        <taxon>Chordata</taxon>
        <taxon>Craniata</taxon>
        <taxon>Vertebrata</taxon>
        <taxon>Euteleostomi</taxon>
        <taxon>Lepidosauria</taxon>
        <taxon>Squamata</taxon>
        <taxon>Bifurcata</taxon>
        <taxon>Unidentata</taxon>
        <taxon>Episquamata</taxon>
        <taxon>Toxicofera</taxon>
        <taxon>Serpentes</taxon>
        <taxon>Colubroidea</taxon>
        <taxon>Elapidae</taxon>
        <taxon>Elapinae</taxon>
        <taxon>Ophiophagus</taxon>
    </lineage>
</organism>
<accession>V8NGZ2</accession>
<evidence type="ECO:0000259" key="2">
    <source>
        <dbReference type="Pfam" id="PF08776"/>
    </source>
</evidence>
<sequence length="216" mass="22074">MTAGEPAGGAGDESELERVKQVSLRPALAPLGSLGQPGSHMPLLAHRGPGAMSASGLAGPGGGQVALMPACWFQKGLGWVLQESSLAGSPAERTTFSVDVGVAHPYTKTQAPFPKGVSFPQELLQEVRRELQKVKEEIIQGGLAGTQKAPSGVTKGRANPPRPSPGPPILILDEGGQLLCPCGLAGAGHERPCALPVGKPHWGGVCAPETASGEKH</sequence>
<dbReference type="Gene3D" id="1.20.5.1160">
    <property type="entry name" value="Vasodilator-stimulated phosphoprotein"/>
    <property type="match status" value="1"/>
</dbReference>
<dbReference type="SUPFAM" id="SSF118370">
    <property type="entry name" value="Vasodilator-stimulated phosphoprotein, VASP, tetramerisation domain"/>
    <property type="match status" value="1"/>
</dbReference>
<dbReference type="Pfam" id="PF08776">
    <property type="entry name" value="VASP_tetra"/>
    <property type="match status" value="1"/>
</dbReference>
<protein>
    <recommendedName>
        <fullName evidence="2">VASP tetramerisation domain-containing protein</fullName>
    </recommendedName>
</protein>
<dbReference type="Proteomes" id="UP000018936">
    <property type="component" value="Unassembled WGS sequence"/>
</dbReference>
<feature type="compositionally biased region" description="Gly residues" evidence="1">
    <location>
        <begin position="1"/>
        <end position="11"/>
    </location>
</feature>
<feature type="domain" description="VASP tetramerisation" evidence="2">
    <location>
        <begin position="119"/>
        <end position="140"/>
    </location>
</feature>
<evidence type="ECO:0000256" key="1">
    <source>
        <dbReference type="SAM" id="MobiDB-lite"/>
    </source>
</evidence>